<dbReference type="Pfam" id="PF00082">
    <property type="entry name" value="Peptidase_S8"/>
    <property type="match status" value="1"/>
</dbReference>
<dbReference type="GO" id="GO:0006508">
    <property type="term" value="P:proteolysis"/>
    <property type="evidence" value="ECO:0007669"/>
    <property type="project" value="InterPro"/>
</dbReference>
<gene>
    <name evidence="2" type="ORF">NU887_11825</name>
</gene>
<evidence type="ECO:0000259" key="1">
    <source>
        <dbReference type="Pfam" id="PF00082"/>
    </source>
</evidence>
<feature type="domain" description="Peptidase S8/S53" evidence="1">
    <location>
        <begin position="291"/>
        <end position="625"/>
    </location>
</feature>
<dbReference type="InterPro" id="IPR000209">
    <property type="entry name" value="Peptidase_S8/S53_dom"/>
</dbReference>
<dbReference type="Proteomes" id="UP001142175">
    <property type="component" value="Unassembled WGS sequence"/>
</dbReference>
<dbReference type="GO" id="GO:0004252">
    <property type="term" value="F:serine-type endopeptidase activity"/>
    <property type="evidence" value="ECO:0007669"/>
    <property type="project" value="InterPro"/>
</dbReference>
<comment type="caution">
    <text evidence="2">The sequence shown here is derived from an EMBL/GenBank/DDBJ whole genome shotgun (WGS) entry which is preliminary data.</text>
</comment>
<protein>
    <submittedName>
        <fullName evidence="2">S8 family peptidase</fullName>
    </submittedName>
</protein>
<sequence>MASDPKRHLIGIERFASGQEYTYPRTVVASFPIATRNRAMHGNRIKSQIETIRDQFELQQDQEIPEGLVKDDVIYVEFYSAWGFELKFEQLHSDSRGHYQILKISKEIRIQNEQEEKRFRVLVMLSKRGIEHFLVKVENYLNLTYRNLPDGNPLSQNLIANLEEIRLATLQAFWVDIDSYTFPDSDLEVWWEVWFRRSTYSRDKTDQQLEIAGLSFSPRELMFPEHVIRMVRGTARQLASSVFLLDSLAELRRPQEINDFITSERINYETEQEWLEDLISRTDFVSPQDSENVFVCLFDSGLTHRHPLLFPLIDGGNLHAWNPSWGLEDSANNGGHGTGMAALALFGNLTDACASSVPIQILHGIESFKIFQSGSSIDKELFGIIYLDGITTVSISNPHVKRIICLSVTNDGLIKSGRPSSASSSLDNIAFGNAFEEAEPQMVIVSGGNVLLSNHGDFPSQNFIQSIQDPGQAYNVLTIGAYTEKDRLSRPSGYTPVARLGEMSPRNSTSAMWEPQWPNKPDLVMEGGNMISDGHFLFSHEELEPLSIDKDFTRRLFRPFGGTSSAAAFASKMAAELRTTYPDFWPETIRGLMIHSAEWTPQMLHGKDITREGDRRALIRSVGYGVPNLNRALYSASNALTLIAQANIKPYRMDNGVVRYNEYHLYEIPWPVEVLQDMLFNQEVTIKVTLSYFIEPNPGAREYAKSFSYHSHSLDFKLIKENETPSEFRRRISAAAEQEDETERPDLRDEDWTIKERVRNKGSVKKDFLKTFGANLASRNILAVYPKAGWYRSRKSLEKYNHEVRYSLIVSIETPILEVDIYTPVENLIQIAITT</sequence>
<keyword evidence="3" id="KW-1185">Reference proteome</keyword>
<dbReference type="RefSeq" id="WP_258423589.1">
    <property type="nucleotide sequence ID" value="NZ_JANSUY010000010.1"/>
</dbReference>
<accession>A0A9X2T1B2</accession>
<dbReference type="EMBL" id="JANSUY010000010">
    <property type="protein sequence ID" value="MCR9015726.1"/>
    <property type="molecule type" value="Genomic_DNA"/>
</dbReference>
<dbReference type="InterPro" id="IPR034074">
    <property type="entry name" value="Y4bN_pept_dom"/>
</dbReference>
<dbReference type="SUPFAM" id="SSF52743">
    <property type="entry name" value="Subtilisin-like"/>
    <property type="match status" value="1"/>
</dbReference>
<organism evidence="2 3">
    <name type="scientific">Aquiflexum gelatinilyticum</name>
    <dbReference type="NCBI Taxonomy" id="2961943"/>
    <lineage>
        <taxon>Bacteria</taxon>
        <taxon>Pseudomonadati</taxon>
        <taxon>Bacteroidota</taxon>
        <taxon>Cytophagia</taxon>
        <taxon>Cytophagales</taxon>
        <taxon>Cyclobacteriaceae</taxon>
        <taxon>Aquiflexum</taxon>
    </lineage>
</organism>
<evidence type="ECO:0000313" key="2">
    <source>
        <dbReference type="EMBL" id="MCR9015726.1"/>
    </source>
</evidence>
<proteinExistence type="predicted"/>
<name>A0A9X2T1B2_9BACT</name>
<reference evidence="2" key="1">
    <citation type="submission" date="2022-08" db="EMBL/GenBank/DDBJ databases">
        <authorList>
            <person name="Zhang D."/>
        </authorList>
    </citation>
    <scope>NUCLEOTIDE SEQUENCE</scope>
    <source>
        <strain evidence="2">XJ19-11</strain>
    </source>
</reference>
<dbReference type="CDD" id="cd04847">
    <property type="entry name" value="Peptidases_S8_Subtilisin_like_2"/>
    <property type="match status" value="1"/>
</dbReference>
<dbReference type="Gene3D" id="3.40.50.200">
    <property type="entry name" value="Peptidase S8/S53 domain"/>
    <property type="match status" value="1"/>
</dbReference>
<dbReference type="AlphaFoldDB" id="A0A9X2T1B2"/>
<evidence type="ECO:0000313" key="3">
    <source>
        <dbReference type="Proteomes" id="UP001142175"/>
    </source>
</evidence>
<dbReference type="InterPro" id="IPR036852">
    <property type="entry name" value="Peptidase_S8/S53_dom_sf"/>
</dbReference>